<feature type="transmembrane region" description="Helical" evidence="6">
    <location>
        <begin position="171"/>
        <end position="191"/>
    </location>
</feature>
<dbReference type="GO" id="GO:0022857">
    <property type="term" value="F:transmembrane transporter activity"/>
    <property type="evidence" value="ECO:0007669"/>
    <property type="project" value="InterPro"/>
</dbReference>
<protein>
    <submittedName>
        <fullName evidence="8">Major facilitator superfamily transporter</fullName>
    </submittedName>
</protein>
<evidence type="ECO:0000256" key="5">
    <source>
        <dbReference type="ARBA" id="ARBA00023136"/>
    </source>
</evidence>
<keyword evidence="5 6" id="KW-0472">Membrane</keyword>
<feature type="transmembrane region" description="Helical" evidence="6">
    <location>
        <begin position="18"/>
        <end position="40"/>
    </location>
</feature>
<dbReference type="Pfam" id="PF07690">
    <property type="entry name" value="MFS_1"/>
    <property type="match status" value="1"/>
</dbReference>
<evidence type="ECO:0000256" key="3">
    <source>
        <dbReference type="ARBA" id="ARBA00022692"/>
    </source>
</evidence>
<comment type="subcellular location">
    <subcellularLocation>
        <location evidence="1">Membrane</location>
        <topology evidence="1">Multi-pass membrane protein</topology>
    </subcellularLocation>
</comment>
<evidence type="ECO:0000313" key="8">
    <source>
        <dbReference type="EMBL" id="KAF2242408.1"/>
    </source>
</evidence>
<keyword evidence="4 6" id="KW-1133">Transmembrane helix</keyword>
<dbReference type="InterPro" id="IPR020846">
    <property type="entry name" value="MFS_dom"/>
</dbReference>
<feature type="transmembrane region" description="Helical" evidence="6">
    <location>
        <begin position="85"/>
        <end position="102"/>
    </location>
</feature>
<name>A0A6A6HXB0_9PLEO</name>
<dbReference type="GO" id="GO:0042908">
    <property type="term" value="P:xenobiotic transport"/>
    <property type="evidence" value="ECO:0007669"/>
    <property type="project" value="UniProtKB-ARBA"/>
</dbReference>
<keyword evidence="9" id="KW-1185">Reference proteome</keyword>
<accession>A0A6A6HXB0</accession>
<evidence type="ECO:0000313" key="9">
    <source>
        <dbReference type="Proteomes" id="UP000800094"/>
    </source>
</evidence>
<proteinExistence type="predicted"/>
<evidence type="ECO:0000259" key="7">
    <source>
        <dbReference type="PROSITE" id="PS50850"/>
    </source>
</evidence>
<dbReference type="InterPro" id="IPR011701">
    <property type="entry name" value="MFS"/>
</dbReference>
<evidence type="ECO:0000256" key="6">
    <source>
        <dbReference type="SAM" id="Phobius"/>
    </source>
</evidence>
<gene>
    <name evidence="8" type="ORF">BU26DRAFT_544033</name>
</gene>
<evidence type="ECO:0000256" key="2">
    <source>
        <dbReference type="ARBA" id="ARBA00022448"/>
    </source>
</evidence>
<evidence type="ECO:0000256" key="1">
    <source>
        <dbReference type="ARBA" id="ARBA00004141"/>
    </source>
</evidence>
<dbReference type="InterPro" id="IPR036259">
    <property type="entry name" value="MFS_trans_sf"/>
</dbReference>
<feature type="domain" description="Major facilitator superfamily (MFS) profile" evidence="7">
    <location>
        <begin position="19"/>
        <end position="461"/>
    </location>
</feature>
<dbReference type="Gene3D" id="1.20.1250.20">
    <property type="entry name" value="MFS general substrate transporter like domains"/>
    <property type="match status" value="1"/>
</dbReference>
<dbReference type="Proteomes" id="UP000800094">
    <property type="component" value="Unassembled WGS sequence"/>
</dbReference>
<keyword evidence="3 6" id="KW-0812">Transmembrane</keyword>
<keyword evidence="2" id="KW-0813">Transport</keyword>
<dbReference type="AlphaFoldDB" id="A0A6A6HXB0"/>
<feature type="transmembrane region" description="Helical" evidence="6">
    <location>
        <begin position="108"/>
        <end position="131"/>
    </location>
</feature>
<dbReference type="GO" id="GO:0005886">
    <property type="term" value="C:plasma membrane"/>
    <property type="evidence" value="ECO:0007669"/>
    <property type="project" value="TreeGrafter"/>
</dbReference>
<evidence type="ECO:0000256" key="4">
    <source>
        <dbReference type="ARBA" id="ARBA00022989"/>
    </source>
</evidence>
<dbReference type="FunFam" id="1.20.1250.20:FF:000172">
    <property type="entry name" value="MFS multidrug resistance transporter"/>
    <property type="match status" value="1"/>
</dbReference>
<dbReference type="SUPFAM" id="SSF103473">
    <property type="entry name" value="MFS general substrate transporter"/>
    <property type="match status" value="1"/>
</dbReference>
<reference evidence="8" key="1">
    <citation type="journal article" date="2020" name="Stud. Mycol.">
        <title>101 Dothideomycetes genomes: a test case for predicting lifestyles and emergence of pathogens.</title>
        <authorList>
            <person name="Haridas S."/>
            <person name="Albert R."/>
            <person name="Binder M."/>
            <person name="Bloem J."/>
            <person name="Labutti K."/>
            <person name="Salamov A."/>
            <person name="Andreopoulos B."/>
            <person name="Baker S."/>
            <person name="Barry K."/>
            <person name="Bills G."/>
            <person name="Bluhm B."/>
            <person name="Cannon C."/>
            <person name="Castanera R."/>
            <person name="Culley D."/>
            <person name="Daum C."/>
            <person name="Ezra D."/>
            <person name="Gonzalez J."/>
            <person name="Henrissat B."/>
            <person name="Kuo A."/>
            <person name="Liang C."/>
            <person name="Lipzen A."/>
            <person name="Lutzoni F."/>
            <person name="Magnuson J."/>
            <person name="Mondo S."/>
            <person name="Nolan M."/>
            <person name="Ohm R."/>
            <person name="Pangilinan J."/>
            <person name="Park H.-J."/>
            <person name="Ramirez L."/>
            <person name="Alfaro M."/>
            <person name="Sun H."/>
            <person name="Tritt A."/>
            <person name="Yoshinaga Y."/>
            <person name="Zwiers L.-H."/>
            <person name="Turgeon B."/>
            <person name="Goodwin S."/>
            <person name="Spatafora J."/>
            <person name="Crous P."/>
            <person name="Grigoriev I."/>
        </authorList>
    </citation>
    <scope>NUCLEOTIDE SEQUENCE</scope>
    <source>
        <strain evidence="8">CBS 122368</strain>
    </source>
</reference>
<dbReference type="PANTHER" id="PTHR23502:SF51">
    <property type="entry name" value="QUINIDINE RESISTANCE PROTEIN 1-RELATED"/>
    <property type="match status" value="1"/>
</dbReference>
<dbReference type="OrthoDB" id="2441642at2759"/>
<dbReference type="EMBL" id="ML987208">
    <property type="protein sequence ID" value="KAF2242408.1"/>
    <property type="molecule type" value="Genomic_DNA"/>
</dbReference>
<dbReference type="GO" id="GO:0140115">
    <property type="term" value="P:export across plasma membrane"/>
    <property type="evidence" value="ECO:0007669"/>
    <property type="project" value="UniProtKB-ARBA"/>
</dbReference>
<dbReference type="PROSITE" id="PS50850">
    <property type="entry name" value="MFS"/>
    <property type="match status" value="1"/>
</dbReference>
<sequence>MASSTLPYTSFSDGQRRWIVGLVASAAWFSTLSSFIYYPILPLLADELDTSIEQINLTITSYLAISGVAPSITGDAADMFGRRPVYLVTLGMYLFANTGMAIQKSFTALLLLRMLQSAGISGTFSIAYGVVSDLATPAERGAFVGALSLGITTAPSLGPLLGGVLAFRAGWVFWFLTITSAAVLLAMVLILPETARTVVGNGSIPPPLWSRPWLPAVMRPWNGMTPQTTSLIFRRKTVPNPLRSLEILCRLDTAVSILAGSIIYMVYCSSHASLSTVFSANYSLNQLQTGLVYLPFGLSSLVSTVFSGKLIDYDYKTVARHHNLPRDRIGGDDLRTFPIEEARLRNIFVPTLLACGSMVGYGWASQEQAHISIPLLLQAVAGFCIQTCFNYNNTLVIDINHEAPATAQASFNMVRCALSALMIGLLQRMIDATGLGLTFTILGGSCLASAGLYLLQLRKGMEWRQKRYARAEVVMAEQTTSNAQNHTTVLLEGAKREV</sequence>
<dbReference type="InterPro" id="IPR005829">
    <property type="entry name" value="Sugar_transporter_CS"/>
</dbReference>
<feature type="transmembrane region" description="Helical" evidence="6">
    <location>
        <begin position="143"/>
        <end position="165"/>
    </location>
</feature>
<dbReference type="RefSeq" id="XP_033677412.1">
    <property type="nucleotide sequence ID" value="XM_033831716.1"/>
</dbReference>
<organism evidence="8 9">
    <name type="scientific">Trematosphaeria pertusa</name>
    <dbReference type="NCBI Taxonomy" id="390896"/>
    <lineage>
        <taxon>Eukaryota</taxon>
        <taxon>Fungi</taxon>
        <taxon>Dikarya</taxon>
        <taxon>Ascomycota</taxon>
        <taxon>Pezizomycotina</taxon>
        <taxon>Dothideomycetes</taxon>
        <taxon>Pleosporomycetidae</taxon>
        <taxon>Pleosporales</taxon>
        <taxon>Massarineae</taxon>
        <taxon>Trematosphaeriaceae</taxon>
        <taxon>Trematosphaeria</taxon>
    </lineage>
</organism>
<dbReference type="PROSITE" id="PS00216">
    <property type="entry name" value="SUGAR_TRANSPORT_1"/>
    <property type="match status" value="1"/>
</dbReference>
<dbReference type="GeneID" id="54585046"/>
<dbReference type="PANTHER" id="PTHR23502">
    <property type="entry name" value="MAJOR FACILITATOR SUPERFAMILY"/>
    <property type="match status" value="1"/>
</dbReference>
<feature type="transmembrane region" description="Helical" evidence="6">
    <location>
        <begin position="436"/>
        <end position="455"/>
    </location>
</feature>